<protein>
    <recommendedName>
        <fullName evidence="3">Sulfite reductase</fullName>
    </recommendedName>
</protein>
<dbReference type="AlphaFoldDB" id="A0A175R9N9"/>
<accession>A0A175R9N9</accession>
<proteinExistence type="predicted"/>
<evidence type="ECO:0008006" key="3">
    <source>
        <dbReference type="Google" id="ProtNLM"/>
    </source>
</evidence>
<organism evidence="1 2">
    <name type="scientific">Aureimonas ureilytica</name>
    <dbReference type="NCBI Taxonomy" id="401562"/>
    <lineage>
        <taxon>Bacteria</taxon>
        <taxon>Pseudomonadati</taxon>
        <taxon>Pseudomonadota</taxon>
        <taxon>Alphaproteobacteria</taxon>
        <taxon>Hyphomicrobiales</taxon>
        <taxon>Aurantimonadaceae</taxon>
        <taxon>Aureimonas</taxon>
    </lineage>
</organism>
<comment type="caution">
    <text evidence="1">The sequence shown here is derived from an EMBL/GenBank/DDBJ whole genome shotgun (WGS) entry which is preliminary data.</text>
</comment>
<dbReference type="RefSeq" id="WP_058634509.1">
    <property type="nucleotide sequence ID" value="NZ_LDPZ01000015.1"/>
</dbReference>
<dbReference type="STRING" id="401562.NS365_17590"/>
<dbReference type="eggNOG" id="ENOG5030IR1">
    <property type="taxonomic scope" value="Bacteria"/>
</dbReference>
<name>A0A175R9N9_9HYPH</name>
<gene>
    <name evidence="1" type="ORF">NS226_07925</name>
</gene>
<reference evidence="1 2" key="1">
    <citation type="journal article" date="2016" name="Front. Microbiol.">
        <title>Genomic Resource of Rice Seed Associated Bacteria.</title>
        <authorList>
            <person name="Midha S."/>
            <person name="Bansal K."/>
            <person name="Sharma S."/>
            <person name="Kumar N."/>
            <person name="Patil P.P."/>
            <person name="Chaudhry V."/>
            <person name="Patil P.B."/>
        </authorList>
    </citation>
    <scope>NUCLEOTIDE SEQUENCE [LARGE SCALE GENOMIC DNA]</scope>
    <source>
        <strain evidence="1 2">NS226</strain>
    </source>
</reference>
<evidence type="ECO:0000313" key="2">
    <source>
        <dbReference type="Proteomes" id="UP000078272"/>
    </source>
</evidence>
<dbReference type="InterPro" id="IPR021270">
    <property type="entry name" value="DUF2849"/>
</dbReference>
<evidence type="ECO:0000313" key="1">
    <source>
        <dbReference type="EMBL" id="KTQ96488.1"/>
    </source>
</evidence>
<sequence>MASDVKAGAKTKGPKLPVIMSANDLLDGDVVFLTREGWSLDPKAALVADDAETVAFMEEEGAKGFKSNRVVDPYLVEVTLDPNGLPLATHFREAIRQKGPSILPQYGKQAEF</sequence>
<dbReference type="PATRIC" id="fig|401562.3.peg.912"/>
<dbReference type="Proteomes" id="UP000078272">
    <property type="component" value="Unassembled WGS sequence"/>
</dbReference>
<dbReference type="Pfam" id="PF11011">
    <property type="entry name" value="DUF2849"/>
    <property type="match status" value="1"/>
</dbReference>
<dbReference type="EMBL" id="LDPZ01000015">
    <property type="protein sequence ID" value="KTQ96488.1"/>
    <property type="molecule type" value="Genomic_DNA"/>
</dbReference>
<dbReference type="OrthoDB" id="5738806at2"/>